<keyword evidence="4" id="KW-1185">Reference proteome</keyword>
<dbReference type="FunFam" id="3.40.50.1240:FF:000001">
    <property type="entry name" value="6-phosphofructo-2-kinase/fructose-2, 6-bisphosphatase 3 isoform 2"/>
    <property type="match status" value="1"/>
</dbReference>
<evidence type="ECO:0000313" key="4">
    <source>
        <dbReference type="Proteomes" id="UP000277204"/>
    </source>
</evidence>
<sequence length="193" mass="23012">MFLLSLFILQKRIYCFLFFQYAKKLAAFMEQEKLENLKVWTSHFKRTIQTAEHIQCSQICYWKALDELDAGVCDGMTYDEIRKKYPDDFARRDDNKYYYRYPMGESYQDLVTRLEPVIMELERQTSVLVICHQAVARCLLAYFEDKNKDELPYIHVPLHTVFKLTPTAYRCIVERVKLNVPAVETHRTKPEVS</sequence>
<dbReference type="InterPro" id="IPR003094">
    <property type="entry name" value="6Pfruct_kin"/>
</dbReference>
<evidence type="ECO:0000313" key="3">
    <source>
        <dbReference type="EMBL" id="VDO62719.1"/>
    </source>
</evidence>
<keyword evidence="2" id="KW-0732">Signal</keyword>
<name>A0A3P7X9V8_9TREM</name>
<reference evidence="3 4" key="1">
    <citation type="submission" date="2018-11" db="EMBL/GenBank/DDBJ databases">
        <authorList>
            <consortium name="Pathogen Informatics"/>
        </authorList>
    </citation>
    <scope>NUCLEOTIDE SEQUENCE [LARGE SCALE GENOMIC DNA]</scope>
    <source>
        <strain evidence="3 4">Zambia</strain>
    </source>
</reference>
<dbReference type="PIRSF" id="PIRSF000709">
    <property type="entry name" value="6PFK_2-Ptase"/>
    <property type="match status" value="1"/>
</dbReference>
<dbReference type="Gene3D" id="3.40.50.1240">
    <property type="entry name" value="Phosphoglycerate mutase-like"/>
    <property type="match status" value="1"/>
</dbReference>
<dbReference type="CDD" id="cd07067">
    <property type="entry name" value="HP_PGM_like"/>
    <property type="match status" value="1"/>
</dbReference>
<dbReference type="GO" id="GO:0006003">
    <property type="term" value="P:fructose 2,6-bisphosphate metabolic process"/>
    <property type="evidence" value="ECO:0007669"/>
    <property type="project" value="InterPro"/>
</dbReference>
<dbReference type="PANTHER" id="PTHR10606:SF44">
    <property type="entry name" value="6-PHOSPHOFRUCTO 2-KINASE_FRUCTOSE 2,6-BISPHOSPHATASE LONG FORM"/>
    <property type="match status" value="1"/>
</dbReference>
<accession>A0A3P7X9V8</accession>
<dbReference type="GO" id="GO:0003873">
    <property type="term" value="F:6-phosphofructo-2-kinase activity"/>
    <property type="evidence" value="ECO:0007669"/>
    <property type="project" value="TreeGrafter"/>
</dbReference>
<dbReference type="Proteomes" id="UP000277204">
    <property type="component" value="Unassembled WGS sequence"/>
</dbReference>
<evidence type="ECO:0000256" key="2">
    <source>
        <dbReference type="SAM" id="SignalP"/>
    </source>
</evidence>
<feature type="chain" id="PRO_5018109940" evidence="2">
    <location>
        <begin position="16"/>
        <end position="193"/>
    </location>
</feature>
<feature type="signal peptide" evidence="2">
    <location>
        <begin position="1"/>
        <end position="15"/>
    </location>
</feature>
<dbReference type="GO" id="GO:0005524">
    <property type="term" value="F:ATP binding"/>
    <property type="evidence" value="ECO:0007669"/>
    <property type="project" value="InterPro"/>
</dbReference>
<organism evidence="3 4">
    <name type="scientific">Schistosoma margrebowiei</name>
    <dbReference type="NCBI Taxonomy" id="48269"/>
    <lineage>
        <taxon>Eukaryota</taxon>
        <taxon>Metazoa</taxon>
        <taxon>Spiralia</taxon>
        <taxon>Lophotrochozoa</taxon>
        <taxon>Platyhelminthes</taxon>
        <taxon>Trematoda</taxon>
        <taxon>Digenea</taxon>
        <taxon>Strigeidida</taxon>
        <taxon>Schistosomatoidea</taxon>
        <taxon>Schistosomatidae</taxon>
        <taxon>Schistosoma</taxon>
    </lineage>
</organism>
<dbReference type="AlphaFoldDB" id="A0A3P7X9V8"/>
<gene>
    <name evidence="3" type="ORF">SMRZ_LOCUS4692</name>
</gene>
<dbReference type="EMBL" id="UZAI01001514">
    <property type="protein sequence ID" value="VDO62719.1"/>
    <property type="molecule type" value="Genomic_DNA"/>
</dbReference>
<dbReference type="GO" id="GO:0005829">
    <property type="term" value="C:cytosol"/>
    <property type="evidence" value="ECO:0007669"/>
    <property type="project" value="TreeGrafter"/>
</dbReference>
<dbReference type="SUPFAM" id="SSF53254">
    <property type="entry name" value="Phosphoglycerate mutase-like"/>
    <property type="match status" value="1"/>
</dbReference>
<evidence type="ECO:0000256" key="1">
    <source>
        <dbReference type="ARBA" id="ARBA00008408"/>
    </source>
</evidence>
<dbReference type="Pfam" id="PF00300">
    <property type="entry name" value="His_Phos_1"/>
    <property type="match status" value="1"/>
</dbReference>
<dbReference type="GO" id="GO:0004331">
    <property type="term" value="F:fructose-2,6-bisphosphate 2-phosphatase activity"/>
    <property type="evidence" value="ECO:0007669"/>
    <property type="project" value="TreeGrafter"/>
</dbReference>
<proteinExistence type="inferred from homology"/>
<dbReference type="PANTHER" id="PTHR10606">
    <property type="entry name" value="6-PHOSPHOFRUCTO-2-KINASE/FRUCTOSE-2,6-BISPHOSPHATASE"/>
    <property type="match status" value="1"/>
</dbReference>
<dbReference type="InterPro" id="IPR013078">
    <property type="entry name" value="His_Pase_superF_clade-1"/>
</dbReference>
<comment type="similarity">
    <text evidence="1">In the C-terminal section; belongs to the phosphoglycerate mutase family.</text>
</comment>
<dbReference type="InterPro" id="IPR029033">
    <property type="entry name" value="His_PPase_superfam"/>
</dbReference>
<protein>
    <submittedName>
        <fullName evidence="3">Uncharacterized protein</fullName>
    </submittedName>
</protein>